<accession>A0A1H1MLN9</accession>
<dbReference type="AlphaFoldDB" id="A0A1H1MLN9"/>
<protein>
    <submittedName>
        <fullName evidence="1">Uncharacterized protein</fullName>
    </submittedName>
</protein>
<organism evidence="1 2">
    <name type="scientific">Pseudomonas prosekii</name>
    <dbReference type="NCBI Taxonomy" id="1148509"/>
    <lineage>
        <taxon>Bacteria</taxon>
        <taxon>Pseudomonadati</taxon>
        <taxon>Pseudomonadota</taxon>
        <taxon>Gammaproteobacteria</taxon>
        <taxon>Pseudomonadales</taxon>
        <taxon>Pseudomonadaceae</taxon>
        <taxon>Pseudomonas</taxon>
    </lineage>
</organism>
<dbReference type="EMBL" id="LT629762">
    <property type="protein sequence ID" value="SDR87658.1"/>
    <property type="molecule type" value="Genomic_DNA"/>
</dbReference>
<gene>
    <name evidence="1" type="ORF">SAMN05216222_0203</name>
</gene>
<evidence type="ECO:0000313" key="1">
    <source>
        <dbReference type="EMBL" id="SDR87658.1"/>
    </source>
</evidence>
<dbReference type="Proteomes" id="UP000198481">
    <property type="component" value="Chromosome I"/>
</dbReference>
<proteinExistence type="predicted"/>
<evidence type="ECO:0000313" key="2">
    <source>
        <dbReference type="Proteomes" id="UP000198481"/>
    </source>
</evidence>
<sequence>MAVLMTSRLRLQLVKHRGSSGGAGRKVSVLDLYMSDPLHTQDWGRLRGRDIYGQLPRLKDLLPVSDLYETAIHNHYNDLKEGLSTTIRYVFSQMVESDRRFIEKGRLGMDAYFKNSVPRSDATSAVYVRKIAEFECSLQPGLSDKPMAYFDSDHIKAINSCSLP</sequence>
<name>A0A1H1MLN9_9PSED</name>
<reference evidence="1 2" key="1">
    <citation type="submission" date="2016-10" db="EMBL/GenBank/DDBJ databases">
        <authorList>
            <person name="de Groot N.N."/>
        </authorList>
    </citation>
    <scope>NUCLEOTIDE SEQUENCE [LARGE SCALE GENOMIC DNA]</scope>
    <source>
        <strain evidence="1 2">LMG 26867</strain>
    </source>
</reference>